<protein>
    <submittedName>
        <fullName evidence="2">Uncharacterized protein</fullName>
    </submittedName>
</protein>
<dbReference type="Proteomes" id="UP000054359">
    <property type="component" value="Unassembled WGS sequence"/>
</dbReference>
<sequence length="55" mass="6004">MKLFCFDAKISRFLAVKPTCTIPSKIPIVAGTALFFLIIFSISIAVFKFSGYGSP</sequence>
<feature type="non-terminal residue" evidence="2">
    <location>
        <position position="55"/>
    </location>
</feature>
<evidence type="ECO:0000256" key="1">
    <source>
        <dbReference type="SAM" id="Phobius"/>
    </source>
</evidence>
<keyword evidence="1" id="KW-0812">Transmembrane</keyword>
<keyword evidence="1" id="KW-1133">Transmembrane helix</keyword>
<organism evidence="2 3">
    <name type="scientific">Stegodyphus mimosarum</name>
    <name type="common">African social velvet spider</name>
    <dbReference type="NCBI Taxonomy" id="407821"/>
    <lineage>
        <taxon>Eukaryota</taxon>
        <taxon>Metazoa</taxon>
        <taxon>Ecdysozoa</taxon>
        <taxon>Arthropoda</taxon>
        <taxon>Chelicerata</taxon>
        <taxon>Arachnida</taxon>
        <taxon>Araneae</taxon>
        <taxon>Araneomorphae</taxon>
        <taxon>Entelegynae</taxon>
        <taxon>Eresoidea</taxon>
        <taxon>Eresidae</taxon>
        <taxon>Stegodyphus</taxon>
    </lineage>
</organism>
<name>A0A087TV89_STEMI</name>
<feature type="transmembrane region" description="Helical" evidence="1">
    <location>
        <begin position="26"/>
        <end position="47"/>
    </location>
</feature>
<proteinExistence type="predicted"/>
<gene>
    <name evidence="2" type="ORF">X975_23649</name>
</gene>
<keyword evidence="3" id="KW-1185">Reference proteome</keyword>
<evidence type="ECO:0000313" key="3">
    <source>
        <dbReference type="Proteomes" id="UP000054359"/>
    </source>
</evidence>
<keyword evidence="1" id="KW-0472">Membrane</keyword>
<dbReference type="AlphaFoldDB" id="A0A087TV89"/>
<evidence type="ECO:0000313" key="2">
    <source>
        <dbReference type="EMBL" id="KFM69028.1"/>
    </source>
</evidence>
<accession>A0A087TV89</accession>
<reference evidence="2 3" key="1">
    <citation type="submission" date="2013-11" db="EMBL/GenBank/DDBJ databases">
        <title>Genome sequencing of Stegodyphus mimosarum.</title>
        <authorList>
            <person name="Bechsgaard J."/>
        </authorList>
    </citation>
    <scope>NUCLEOTIDE SEQUENCE [LARGE SCALE GENOMIC DNA]</scope>
</reference>
<dbReference type="EMBL" id="KK116898">
    <property type="protein sequence ID" value="KFM69028.1"/>
    <property type="molecule type" value="Genomic_DNA"/>
</dbReference>